<feature type="compositionally biased region" description="Polar residues" evidence="1">
    <location>
        <begin position="295"/>
        <end position="315"/>
    </location>
</feature>
<dbReference type="PANTHER" id="PTHR30535">
    <property type="entry name" value="VITAMIN B12-BINDING PROTEIN"/>
    <property type="match status" value="1"/>
</dbReference>
<dbReference type="AlphaFoldDB" id="A0A3P3RC99"/>
<dbReference type="InterPro" id="IPR050902">
    <property type="entry name" value="ABC_Transporter_SBP"/>
</dbReference>
<dbReference type="InterPro" id="IPR026469">
    <property type="entry name" value="Peripla_PGF_1"/>
</dbReference>
<protein>
    <submittedName>
        <fullName evidence="4">ABC transporter substrate-binding protein</fullName>
    </submittedName>
</protein>
<evidence type="ECO:0000256" key="1">
    <source>
        <dbReference type="SAM" id="MobiDB-lite"/>
    </source>
</evidence>
<feature type="region of interest" description="Disordered" evidence="1">
    <location>
        <begin position="291"/>
        <end position="315"/>
    </location>
</feature>
<dbReference type="NCBIfam" id="TIGR04281">
    <property type="entry name" value="peripla_PGF_1"/>
    <property type="match status" value="1"/>
</dbReference>
<dbReference type="InterPro" id="IPR002491">
    <property type="entry name" value="ABC_transptr_periplasmic_BD"/>
</dbReference>
<organism evidence="4 5">
    <name type="scientific">Halocatena pleomorpha</name>
    <dbReference type="NCBI Taxonomy" id="1785090"/>
    <lineage>
        <taxon>Archaea</taxon>
        <taxon>Methanobacteriati</taxon>
        <taxon>Methanobacteriota</taxon>
        <taxon>Stenosarchaea group</taxon>
        <taxon>Halobacteria</taxon>
        <taxon>Halobacteriales</taxon>
        <taxon>Natronomonadaceae</taxon>
        <taxon>Halocatena</taxon>
    </lineage>
</organism>
<dbReference type="Gene3D" id="3.40.50.1980">
    <property type="entry name" value="Nitrogenase molybdenum iron protein domain"/>
    <property type="match status" value="2"/>
</dbReference>
<dbReference type="SUPFAM" id="SSF53807">
    <property type="entry name" value="Helical backbone' metal receptor"/>
    <property type="match status" value="1"/>
</dbReference>
<evidence type="ECO:0000259" key="3">
    <source>
        <dbReference type="PROSITE" id="PS50983"/>
    </source>
</evidence>
<dbReference type="PROSITE" id="PS50983">
    <property type="entry name" value="FE_B12_PBP"/>
    <property type="match status" value="1"/>
</dbReference>
<keyword evidence="2" id="KW-0472">Membrane</keyword>
<dbReference type="OrthoDB" id="214567at2157"/>
<dbReference type="GO" id="GO:0071281">
    <property type="term" value="P:cellular response to iron ion"/>
    <property type="evidence" value="ECO:0007669"/>
    <property type="project" value="TreeGrafter"/>
</dbReference>
<keyword evidence="2" id="KW-1133">Transmembrane helix</keyword>
<dbReference type="Proteomes" id="UP000282322">
    <property type="component" value="Unassembled WGS sequence"/>
</dbReference>
<keyword evidence="2" id="KW-0812">Transmembrane</keyword>
<keyword evidence="5" id="KW-1185">Reference proteome</keyword>
<dbReference type="EMBL" id="RRCH01000021">
    <property type="protein sequence ID" value="RRJ30578.1"/>
    <property type="molecule type" value="Genomic_DNA"/>
</dbReference>
<proteinExistence type="predicted"/>
<feature type="domain" description="Fe/B12 periplasmic-binding" evidence="3">
    <location>
        <begin position="42"/>
        <end position="290"/>
    </location>
</feature>
<accession>A0A3P3RC99</accession>
<sequence length="339" mass="35189">MPAVVGAPASVSAQSAQPSCSFPFSATDATGTNVTVDSEPERVVALQPSAAQTMWEIDADGKVVGLPIGPTTSYLNGSESRTDVTGNDGFSTSIETVVSLEPDLVLAPNSVPNETVETLRNAGVTVYKFGLSGSIADVSNKTIRTGRLVGACGAADQRVASLNETVASIESATTGQDRPRVLYVMSGGYTPGNGTFIHEIITIAGGENIAATANITGYQQINPETVIQQDPQWIIAPDHMSTLPNRTAYAATTALEKDQTVRVDSNYVSQPAPRVVRPMETLAQTFHPDAFDAENVSSPSDGTNTAPGSQTTATTGPGFSVVAAVLAVLTLTGALFARR</sequence>
<evidence type="ECO:0000256" key="2">
    <source>
        <dbReference type="SAM" id="Phobius"/>
    </source>
</evidence>
<dbReference type="PANTHER" id="PTHR30535:SF34">
    <property type="entry name" value="MOLYBDATE-BINDING PROTEIN MOLA"/>
    <property type="match status" value="1"/>
</dbReference>
<name>A0A3P3RC99_9EURY</name>
<feature type="transmembrane region" description="Helical" evidence="2">
    <location>
        <begin position="318"/>
        <end position="337"/>
    </location>
</feature>
<evidence type="ECO:0000313" key="5">
    <source>
        <dbReference type="Proteomes" id="UP000282322"/>
    </source>
</evidence>
<dbReference type="Pfam" id="PF01497">
    <property type="entry name" value="Peripla_BP_2"/>
    <property type="match status" value="1"/>
</dbReference>
<gene>
    <name evidence="4" type="ORF">EIK79_09605</name>
</gene>
<reference evidence="4 5" key="1">
    <citation type="submission" date="2018-11" db="EMBL/GenBank/DDBJ databases">
        <title>Taxonoimc description of Halomarina strain SPP-AMP-1.</title>
        <authorList>
            <person name="Pal Y."/>
            <person name="Srinivasana K."/>
            <person name="Verma A."/>
            <person name="Kumar P."/>
        </authorList>
    </citation>
    <scope>NUCLEOTIDE SEQUENCE [LARGE SCALE GENOMIC DNA]</scope>
    <source>
        <strain evidence="4 5">SPP-AMP-1</strain>
    </source>
</reference>
<evidence type="ECO:0000313" key="4">
    <source>
        <dbReference type="EMBL" id="RRJ30578.1"/>
    </source>
</evidence>
<comment type="caution">
    <text evidence="4">The sequence shown here is derived from an EMBL/GenBank/DDBJ whole genome shotgun (WGS) entry which is preliminary data.</text>
</comment>